<keyword evidence="2" id="KW-1185">Reference proteome</keyword>
<organism evidence="1 2">
    <name type="scientific">Chaenocephalus aceratus</name>
    <name type="common">Blackfin icefish</name>
    <name type="synonym">Chaenichthys aceratus</name>
    <dbReference type="NCBI Taxonomy" id="36190"/>
    <lineage>
        <taxon>Eukaryota</taxon>
        <taxon>Metazoa</taxon>
        <taxon>Chordata</taxon>
        <taxon>Craniata</taxon>
        <taxon>Vertebrata</taxon>
        <taxon>Euteleostomi</taxon>
        <taxon>Actinopterygii</taxon>
        <taxon>Neopterygii</taxon>
        <taxon>Teleostei</taxon>
        <taxon>Neoteleostei</taxon>
        <taxon>Acanthomorphata</taxon>
        <taxon>Eupercaria</taxon>
        <taxon>Perciformes</taxon>
        <taxon>Notothenioidei</taxon>
        <taxon>Channichthyidae</taxon>
        <taxon>Chaenocephalus</taxon>
    </lineage>
</organism>
<gene>
    <name evidence="1" type="ORF">KUCAC02_002800</name>
</gene>
<accession>A0ACB9WIN4</accession>
<sequence>TLHQYIELHHTASVPPVPCARDTSPLIGLIIETNEQARVTAKSDGCGEQMLMFHRWKRWVAVSRKSSQTGCPAAEINPSRRATAKE</sequence>
<name>A0ACB9WIN4_CHAAC</name>
<feature type="non-terminal residue" evidence="1">
    <location>
        <position position="86"/>
    </location>
</feature>
<comment type="caution">
    <text evidence="1">The sequence shown here is derived from an EMBL/GenBank/DDBJ whole genome shotgun (WGS) entry which is preliminary data.</text>
</comment>
<reference evidence="1" key="1">
    <citation type="submission" date="2022-05" db="EMBL/GenBank/DDBJ databases">
        <title>Chromosome-level genome of Chaenocephalus aceratus.</title>
        <authorList>
            <person name="Park H."/>
        </authorList>
    </citation>
    <scope>NUCLEOTIDE SEQUENCE</scope>
    <source>
        <strain evidence="1">KU_202001</strain>
    </source>
</reference>
<dbReference type="Proteomes" id="UP001057452">
    <property type="component" value="Chromosome 14"/>
</dbReference>
<protein>
    <submittedName>
        <fullName evidence="1">Uncharacterized protein</fullName>
    </submittedName>
</protein>
<evidence type="ECO:0000313" key="2">
    <source>
        <dbReference type="Proteomes" id="UP001057452"/>
    </source>
</evidence>
<feature type="non-terminal residue" evidence="1">
    <location>
        <position position="1"/>
    </location>
</feature>
<dbReference type="EMBL" id="CM043798">
    <property type="protein sequence ID" value="KAI4813562.1"/>
    <property type="molecule type" value="Genomic_DNA"/>
</dbReference>
<evidence type="ECO:0000313" key="1">
    <source>
        <dbReference type="EMBL" id="KAI4813562.1"/>
    </source>
</evidence>
<proteinExistence type="predicted"/>